<evidence type="ECO:0000313" key="2">
    <source>
        <dbReference type="EMBL" id="KAJ1104151.1"/>
    </source>
</evidence>
<keyword evidence="3" id="KW-1185">Reference proteome</keyword>
<accession>A0AAV7MK40</accession>
<dbReference type="AlphaFoldDB" id="A0AAV7MK40"/>
<comment type="caution">
    <text evidence="2">The sequence shown here is derived from an EMBL/GenBank/DDBJ whole genome shotgun (WGS) entry which is preliminary data.</text>
</comment>
<gene>
    <name evidence="2" type="ORF">NDU88_001566</name>
</gene>
<evidence type="ECO:0000313" key="3">
    <source>
        <dbReference type="Proteomes" id="UP001066276"/>
    </source>
</evidence>
<sequence length="133" mass="14346">MGRADADALPGSSCPLCRLQWGRGVNSPNQPPVTPATRSVASRQPRPPEKAAIGPLQKRRSRLSDQAQPRAPTDPELQLRVKSGRDPLASSGHCHSLLRGVHCRLAPRIPVGFNRDGRACPTGHLVWPHPPGK</sequence>
<organism evidence="2 3">
    <name type="scientific">Pleurodeles waltl</name>
    <name type="common">Iberian ribbed newt</name>
    <dbReference type="NCBI Taxonomy" id="8319"/>
    <lineage>
        <taxon>Eukaryota</taxon>
        <taxon>Metazoa</taxon>
        <taxon>Chordata</taxon>
        <taxon>Craniata</taxon>
        <taxon>Vertebrata</taxon>
        <taxon>Euteleostomi</taxon>
        <taxon>Amphibia</taxon>
        <taxon>Batrachia</taxon>
        <taxon>Caudata</taxon>
        <taxon>Salamandroidea</taxon>
        <taxon>Salamandridae</taxon>
        <taxon>Pleurodelinae</taxon>
        <taxon>Pleurodeles</taxon>
    </lineage>
</organism>
<proteinExistence type="predicted"/>
<dbReference type="EMBL" id="JANPWB010000013">
    <property type="protein sequence ID" value="KAJ1104151.1"/>
    <property type="molecule type" value="Genomic_DNA"/>
</dbReference>
<feature type="region of interest" description="Disordered" evidence="1">
    <location>
        <begin position="22"/>
        <end position="90"/>
    </location>
</feature>
<name>A0AAV7MK40_PLEWA</name>
<protein>
    <submittedName>
        <fullName evidence="2">Uncharacterized protein</fullName>
    </submittedName>
</protein>
<dbReference type="Proteomes" id="UP001066276">
    <property type="component" value="Chromosome 9"/>
</dbReference>
<reference evidence="2" key="1">
    <citation type="journal article" date="2022" name="bioRxiv">
        <title>Sequencing and chromosome-scale assembly of the giantPleurodeles waltlgenome.</title>
        <authorList>
            <person name="Brown T."/>
            <person name="Elewa A."/>
            <person name="Iarovenko S."/>
            <person name="Subramanian E."/>
            <person name="Araus A.J."/>
            <person name="Petzold A."/>
            <person name="Susuki M."/>
            <person name="Suzuki K.-i.T."/>
            <person name="Hayashi T."/>
            <person name="Toyoda A."/>
            <person name="Oliveira C."/>
            <person name="Osipova E."/>
            <person name="Leigh N.D."/>
            <person name="Simon A."/>
            <person name="Yun M.H."/>
        </authorList>
    </citation>
    <scope>NUCLEOTIDE SEQUENCE</scope>
    <source>
        <strain evidence="2">20211129_DDA</strain>
        <tissue evidence="2">Liver</tissue>
    </source>
</reference>
<evidence type="ECO:0000256" key="1">
    <source>
        <dbReference type="SAM" id="MobiDB-lite"/>
    </source>
</evidence>